<evidence type="ECO:0000313" key="2">
    <source>
        <dbReference type="Proteomes" id="UP001054945"/>
    </source>
</evidence>
<keyword evidence="2" id="KW-1185">Reference proteome</keyword>
<name>A0AAV4PJK2_CAEEX</name>
<accession>A0AAV4PJK2</accession>
<organism evidence="1 2">
    <name type="scientific">Caerostris extrusa</name>
    <name type="common">Bark spider</name>
    <name type="synonym">Caerostris bankana</name>
    <dbReference type="NCBI Taxonomy" id="172846"/>
    <lineage>
        <taxon>Eukaryota</taxon>
        <taxon>Metazoa</taxon>
        <taxon>Ecdysozoa</taxon>
        <taxon>Arthropoda</taxon>
        <taxon>Chelicerata</taxon>
        <taxon>Arachnida</taxon>
        <taxon>Araneae</taxon>
        <taxon>Araneomorphae</taxon>
        <taxon>Entelegynae</taxon>
        <taxon>Araneoidea</taxon>
        <taxon>Araneidae</taxon>
        <taxon>Caerostris</taxon>
    </lineage>
</organism>
<evidence type="ECO:0000313" key="1">
    <source>
        <dbReference type="EMBL" id="GIX96291.1"/>
    </source>
</evidence>
<gene>
    <name evidence="1" type="ORF">CEXT_29191</name>
</gene>
<dbReference type="AlphaFoldDB" id="A0AAV4PJK2"/>
<sequence>MHTQFCIDLVAITSEIICFCIKIRHFSFRFPKAILLVSSSDFGTESFIQDEVVGLKPNLEGQGIPQCSVFPPTCPAWLILPVAKLLLV</sequence>
<reference evidence="1 2" key="1">
    <citation type="submission" date="2021-06" db="EMBL/GenBank/DDBJ databases">
        <title>Caerostris extrusa draft genome.</title>
        <authorList>
            <person name="Kono N."/>
            <person name="Arakawa K."/>
        </authorList>
    </citation>
    <scope>NUCLEOTIDE SEQUENCE [LARGE SCALE GENOMIC DNA]</scope>
</reference>
<dbReference type="Proteomes" id="UP001054945">
    <property type="component" value="Unassembled WGS sequence"/>
</dbReference>
<protein>
    <submittedName>
        <fullName evidence="1">Uncharacterized protein</fullName>
    </submittedName>
</protein>
<dbReference type="EMBL" id="BPLR01004626">
    <property type="protein sequence ID" value="GIX96291.1"/>
    <property type="molecule type" value="Genomic_DNA"/>
</dbReference>
<proteinExistence type="predicted"/>
<comment type="caution">
    <text evidence="1">The sequence shown here is derived from an EMBL/GenBank/DDBJ whole genome shotgun (WGS) entry which is preliminary data.</text>
</comment>